<dbReference type="PROSITE" id="PS01320">
    <property type="entry name" value="UPF0067"/>
    <property type="match status" value="1"/>
</dbReference>
<evidence type="ECO:0000313" key="4">
    <source>
        <dbReference type="Proteomes" id="UP000000809"/>
    </source>
</evidence>
<evidence type="ECO:0000313" key="3">
    <source>
        <dbReference type="EMBL" id="AAK03217.1"/>
    </source>
</evidence>
<dbReference type="HOGENOM" id="CLU_077738_2_0_6"/>
<proteinExistence type="inferred from homology"/>
<comment type="similarity">
    <text evidence="1">Belongs to the free Met sulfoxide reductase family.</text>
</comment>
<dbReference type="GO" id="GO:0033745">
    <property type="term" value="F:L-methionine-(R)-S-oxide reductase activity"/>
    <property type="evidence" value="ECO:0007669"/>
    <property type="project" value="TreeGrafter"/>
</dbReference>
<accession>Q9CLS6</accession>
<dbReference type="PANTHER" id="PTHR21021:SF15">
    <property type="entry name" value="FREE METHIONINE-R-SULFOXIDE REDUCTASE"/>
    <property type="match status" value="1"/>
</dbReference>
<dbReference type="Gene3D" id="3.30.450.40">
    <property type="match status" value="1"/>
</dbReference>
<dbReference type="EnsemblBacteria" id="AAK03217">
    <property type="protein sequence ID" value="AAK03217"/>
    <property type="gene ID" value="PM1133"/>
</dbReference>
<evidence type="ECO:0000256" key="1">
    <source>
        <dbReference type="ARBA" id="ARBA00038454"/>
    </source>
</evidence>
<dbReference type="InterPro" id="IPR003018">
    <property type="entry name" value="GAF"/>
</dbReference>
<dbReference type="InterPro" id="IPR000614">
    <property type="entry name" value="FRMsr_CS"/>
</dbReference>
<dbReference type="Pfam" id="PF01590">
    <property type="entry name" value="GAF"/>
    <property type="match status" value="1"/>
</dbReference>
<gene>
    <name evidence="3" type="ordered locus">PM1133</name>
</gene>
<protein>
    <recommendedName>
        <fullName evidence="2">GAF domain-containing protein</fullName>
    </recommendedName>
</protein>
<dbReference type="SUPFAM" id="SSF55781">
    <property type="entry name" value="GAF domain-like"/>
    <property type="match status" value="1"/>
</dbReference>
<dbReference type="InterPro" id="IPR051330">
    <property type="entry name" value="Phosphatase_reg/MetRdx"/>
</dbReference>
<reference evidence="3 4" key="1">
    <citation type="journal article" date="2001" name="Proc. Natl. Acad. Sci. U.S.A.">
        <title>Complete genomic sequence of Pasteurella multocida Pm70.</title>
        <authorList>
            <person name="May B.J."/>
            <person name="Zhang Q."/>
            <person name="Li L.L."/>
            <person name="Paustian M.L."/>
            <person name="Whittam T.S."/>
            <person name="Kapur V."/>
        </authorList>
    </citation>
    <scope>NUCLEOTIDE SEQUENCE [LARGE SCALE GENOMIC DNA]</scope>
    <source>
        <strain evidence="3 4">Pm70</strain>
    </source>
</reference>
<dbReference type="STRING" id="272843.PM1133"/>
<feature type="domain" description="GAF" evidence="2">
    <location>
        <begin position="11"/>
        <end position="145"/>
    </location>
</feature>
<dbReference type="GO" id="GO:0005829">
    <property type="term" value="C:cytosol"/>
    <property type="evidence" value="ECO:0007669"/>
    <property type="project" value="TreeGrafter"/>
</dbReference>
<name>Q9CLS6_PASMU</name>
<dbReference type="Proteomes" id="UP000000809">
    <property type="component" value="Chromosome"/>
</dbReference>
<organism evidence="3 4">
    <name type="scientific">Pasteurella multocida (strain Pm70)</name>
    <dbReference type="NCBI Taxonomy" id="272843"/>
    <lineage>
        <taxon>Bacteria</taxon>
        <taxon>Pseudomonadati</taxon>
        <taxon>Pseudomonadota</taxon>
        <taxon>Gammaproteobacteria</taxon>
        <taxon>Pasteurellales</taxon>
        <taxon>Pasteurellaceae</taxon>
        <taxon>Pasteurella</taxon>
    </lineage>
</organism>
<keyword evidence="4" id="KW-1185">Reference proteome</keyword>
<dbReference type="InterPro" id="IPR029016">
    <property type="entry name" value="GAF-like_dom_sf"/>
</dbReference>
<dbReference type="EMBL" id="AE004439">
    <property type="protein sequence ID" value="AAK03217.1"/>
    <property type="molecule type" value="Genomic_DNA"/>
</dbReference>
<dbReference type="PANTHER" id="PTHR21021">
    <property type="entry name" value="GAF/PUTATIVE CYTOSKELETAL PROTEIN"/>
    <property type="match status" value="1"/>
</dbReference>
<dbReference type="FunFam" id="3.30.450.40:FF:000008">
    <property type="entry name" value="GAF domain-containing proteins"/>
    <property type="match status" value="1"/>
</dbReference>
<evidence type="ECO:0000259" key="2">
    <source>
        <dbReference type="Pfam" id="PF01590"/>
    </source>
</evidence>
<dbReference type="KEGG" id="pmu:PM1133"/>
<dbReference type="AlphaFoldDB" id="Q9CLS6"/>
<sequence>MMNYALLLKQLEQILEPETYIISRMANTSAFLYQHMPDLNWVGFYLVKDGVLKVGPFQGKVACSDIGFGKGVCGYTWQTGTTTVVDDVHQFAGHIACDSASQSEVVVPIFQGGEMIAELDVDSPRLARFSAEDVAFLENCAALICIKE</sequence>